<proteinExistence type="predicted"/>
<feature type="compositionally biased region" description="Basic and acidic residues" evidence="2">
    <location>
        <begin position="470"/>
        <end position="496"/>
    </location>
</feature>
<accession>A0AAQ4DZP9</accession>
<dbReference type="EMBL" id="JARKHS020024745">
    <property type="protein sequence ID" value="KAK8767939.1"/>
    <property type="molecule type" value="Genomic_DNA"/>
</dbReference>
<dbReference type="AlphaFoldDB" id="A0AAQ4DZP9"/>
<name>A0AAQ4DZP9_AMBAM</name>
<keyword evidence="1" id="KW-0175">Coiled coil</keyword>
<evidence type="ECO:0000313" key="3">
    <source>
        <dbReference type="EMBL" id="KAK8767939.1"/>
    </source>
</evidence>
<feature type="compositionally biased region" description="Basic and acidic residues" evidence="2">
    <location>
        <begin position="430"/>
        <end position="449"/>
    </location>
</feature>
<feature type="compositionally biased region" description="Polar residues" evidence="2">
    <location>
        <begin position="243"/>
        <end position="261"/>
    </location>
</feature>
<feature type="region of interest" description="Disordered" evidence="2">
    <location>
        <begin position="206"/>
        <end position="288"/>
    </location>
</feature>
<evidence type="ECO:0000313" key="4">
    <source>
        <dbReference type="Proteomes" id="UP001321473"/>
    </source>
</evidence>
<evidence type="ECO:0000256" key="1">
    <source>
        <dbReference type="SAM" id="Coils"/>
    </source>
</evidence>
<feature type="compositionally biased region" description="Basic and acidic residues" evidence="2">
    <location>
        <begin position="510"/>
        <end position="538"/>
    </location>
</feature>
<feature type="compositionally biased region" description="Basic and acidic residues" evidence="2">
    <location>
        <begin position="52"/>
        <end position="66"/>
    </location>
</feature>
<feature type="coiled-coil region" evidence="1">
    <location>
        <begin position="163"/>
        <end position="193"/>
    </location>
</feature>
<feature type="region of interest" description="Disordered" evidence="2">
    <location>
        <begin position="52"/>
        <end position="152"/>
    </location>
</feature>
<protein>
    <submittedName>
        <fullName evidence="3">Uncharacterized protein</fullName>
    </submittedName>
</protein>
<feature type="region of interest" description="Disordered" evidence="2">
    <location>
        <begin position="430"/>
        <end position="542"/>
    </location>
</feature>
<dbReference type="Proteomes" id="UP001321473">
    <property type="component" value="Unassembled WGS sequence"/>
</dbReference>
<gene>
    <name evidence="3" type="ORF">V5799_005284</name>
</gene>
<reference evidence="3 4" key="1">
    <citation type="journal article" date="2023" name="Arcadia Sci">
        <title>De novo assembly of a long-read Amblyomma americanum tick genome.</title>
        <authorList>
            <person name="Chou S."/>
            <person name="Poskanzer K.E."/>
            <person name="Rollins M."/>
            <person name="Thuy-Boun P.S."/>
        </authorList>
    </citation>
    <scope>NUCLEOTIDE SEQUENCE [LARGE SCALE GENOMIC DNA]</scope>
    <source>
        <strain evidence="3">F_SG_1</strain>
        <tissue evidence="3">Salivary glands</tissue>
    </source>
</reference>
<feature type="compositionally biased region" description="Basic residues" evidence="2">
    <location>
        <begin position="67"/>
        <end position="76"/>
    </location>
</feature>
<feature type="compositionally biased region" description="Basic and acidic residues" evidence="2">
    <location>
        <begin position="82"/>
        <end position="107"/>
    </location>
</feature>
<feature type="region of interest" description="Disordered" evidence="2">
    <location>
        <begin position="1"/>
        <end position="34"/>
    </location>
</feature>
<keyword evidence="4" id="KW-1185">Reference proteome</keyword>
<organism evidence="3 4">
    <name type="scientific">Amblyomma americanum</name>
    <name type="common">Lone star tick</name>
    <dbReference type="NCBI Taxonomy" id="6943"/>
    <lineage>
        <taxon>Eukaryota</taxon>
        <taxon>Metazoa</taxon>
        <taxon>Ecdysozoa</taxon>
        <taxon>Arthropoda</taxon>
        <taxon>Chelicerata</taxon>
        <taxon>Arachnida</taxon>
        <taxon>Acari</taxon>
        <taxon>Parasitiformes</taxon>
        <taxon>Ixodida</taxon>
        <taxon>Ixodoidea</taxon>
        <taxon>Ixodidae</taxon>
        <taxon>Amblyomminae</taxon>
        <taxon>Amblyomma</taxon>
    </lineage>
</organism>
<comment type="caution">
    <text evidence="3">The sequence shown here is derived from an EMBL/GenBank/DDBJ whole genome shotgun (WGS) entry which is preliminary data.</text>
</comment>
<evidence type="ECO:0000256" key="2">
    <source>
        <dbReference type="SAM" id="MobiDB-lite"/>
    </source>
</evidence>
<sequence length="578" mass="66192">MTHKTSEPEVANKGPHDVSGGGSDSPAEPVSLPIREHCERRLRLAMERRQEYNDFLSRKEAEEEAKRQRRRKHCRRATSQLEHLRRPTPADDVYLKKQPKEEGDHQDSAVSRGQSRADGIADTAPVLPPVNGHSSAAGVKSEKDGRRSRLCSNGARNGELAVVATLKEETAKLKEEREEFAKLVSSLKEVMSEVQKPATRAALTACLSRSRGQSPGHWEADGEDNAPIQWERSQSLDRGLKGASQSDTSLQLRKGGSQPTQLDAGAPLLTAGSERRPDGSVARSTTKQESYLKELEAQIKEKQERMLQEKLEEARLDRKCIEEYQDPWGRDLTTAFAGGKRPRFLGDLVQPVQTSSDIMPSKARSESNLFGDPRRQREVAMLVPHLHLLLARRGDGLFIRPSRKLVRNVLPPSQYRKELQKQQIEEKQQRLEEQRLRDQEEEEKLERRVQQQQMKMYQEYEEERKRHRPKEQVSKRPEQVTRGPQERERMMIETKRSVPHTKPPKVVARPSEDSRKAKSDAVPDSRPPRRRSESRDRMANNVELLRRQLATEQQINRIQQMQRNYVVTEAGRCEDSDC</sequence>